<accession>A0ABY1Q3H1</accession>
<reference evidence="4 5" key="1">
    <citation type="submission" date="2017-05" db="EMBL/GenBank/DDBJ databases">
        <authorList>
            <person name="Varghese N."/>
            <person name="Submissions S."/>
        </authorList>
    </citation>
    <scope>NUCLEOTIDE SEQUENCE [LARGE SCALE GENOMIC DNA]</scope>
    <source>
        <strain evidence="4 5">DSM 26001</strain>
    </source>
</reference>
<evidence type="ECO:0000313" key="5">
    <source>
        <dbReference type="Proteomes" id="UP001158049"/>
    </source>
</evidence>
<keyword evidence="3" id="KW-0732">Signal</keyword>
<protein>
    <submittedName>
        <fullName evidence="4">Uncharacterized protein</fullName>
    </submittedName>
</protein>
<organism evidence="4 5">
    <name type="scientific">Noviherbaspirillum suwonense</name>
    <dbReference type="NCBI Taxonomy" id="1224511"/>
    <lineage>
        <taxon>Bacteria</taxon>
        <taxon>Pseudomonadati</taxon>
        <taxon>Pseudomonadota</taxon>
        <taxon>Betaproteobacteria</taxon>
        <taxon>Burkholderiales</taxon>
        <taxon>Oxalobacteraceae</taxon>
        <taxon>Noviherbaspirillum</taxon>
    </lineage>
</organism>
<comment type="caution">
    <text evidence="4">The sequence shown here is derived from an EMBL/GenBank/DDBJ whole genome shotgun (WGS) entry which is preliminary data.</text>
</comment>
<feature type="transmembrane region" description="Helical" evidence="2">
    <location>
        <begin position="157"/>
        <end position="176"/>
    </location>
</feature>
<keyword evidence="5" id="KW-1185">Reference proteome</keyword>
<keyword evidence="2" id="KW-0472">Membrane</keyword>
<feature type="chain" id="PRO_5047428629" evidence="3">
    <location>
        <begin position="21"/>
        <end position="184"/>
    </location>
</feature>
<feature type="region of interest" description="Disordered" evidence="1">
    <location>
        <begin position="24"/>
        <end position="45"/>
    </location>
</feature>
<dbReference type="RefSeq" id="WP_283442059.1">
    <property type="nucleotide sequence ID" value="NZ_FXUL01000005.1"/>
</dbReference>
<evidence type="ECO:0000256" key="2">
    <source>
        <dbReference type="SAM" id="Phobius"/>
    </source>
</evidence>
<proteinExistence type="predicted"/>
<name>A0ABY1Q3H1_9BURK</name>
<evidence type="ECO:0000256" key="1">
    <source>
        <dbReference type="SAM" id="MobiDB-lite"/>
    </source>
</evidence>
<evidence type="ECO:0000256" key="3">
    <source>
        <dbReference type="SAM" id="SignalP"/>
    </source>
</evidence>
<keyword evidence="2" id="KW-0812">Transmembrane</keyword>
<evidence type="ECO:0000313" key="4">
    <source>
        <dbReference type="EMBL" id="SMP58015.1"/>
    </source>
</evidence>
<feature type="signal peptide" evidence="3">
    <location>
        <begin position="1"/>
        <end position="20"/>
    </location>
</feature>
<sequence length="184" mass="19297">MKNLAKFLSISFLSMSAAFAAPGAHGPNGEHLDAPGGQAQGTSGPRVETFTESFELVGKVQGGEFSILIDRYETNEPVLNATLEVEANGLKAPAKFHADLGDYAVDDAKFLEALAVPGKHAVIFTLTAGGESDLLEGTLEVKAADRADDHSHSLTRWAVAGGLVAAALTALVVALLRRKSQTRK</sequence>
<keyword evidence="2" id="KW-1133">Transmembrane helix</keyword>
<dbReference type="EMBL" id="FXUL01000005">
    <property type="protein sequence ID" value="SMP58015.1"/>
    <property type="molecule type" value="Genomic_DNA"/>
</dbReference>
<dbReference type="Proteomes" id="UP001158049">
    <property type="component" value="Unassembled WGS sequence"/>
</dbReference>
<gene>
    <name evidence="4" type="ORF">SAMN06295970_105200</name>
</gene>